<dbReference type="STRING" id="569882.SAMN04490248_1257"/>
<dbReference type="RefSeq" id="WP_093119969.1">
    <property type="nucleotide sequence ID" value="NZ_FODS01000025.1"/>
</dbReference>
<dbReference type="InterPro" id="IPR042098">
    <property type="entry name" value="TauD-like_sf"/>
</dbReference>
<evidence type="ECO:0000256" key="1">
    <source>
        <dbReference type="ARBA" id="ARBA00001954"/>
    </source>
</evidence>
<dbReference type="PANTHER" id="PTHR43779">
    <property type="entry name" value="DIOXYGENASE RV0097-RELATED"/>
    <property type="match status" value="1"/>
</dbReference>
<dbReference type="SUPFAM" id="SSF51197">
    <property type="entry name" value="Clavaminate synthase-like"/>
    <property type="match status" value="1"/>
</dbReference>
<evidence type="ECO:0000256" key="6">
    <source>
        <dbReference type="ARBA" id="ARBA00023004"/>
    </source>
</evidence>
<gene>
    <name evidence="8" type="ORF">SAMN04490248_1257</name>
</gene>
<evidence type="ECO:0000256" key="2">
    <source>
        <dbReference type="ARBA" id="ARBA00005896"/>
    </source>
</evidence>
<keyword evidence="3" id="KW-0479">Metal-binding</keyword>
<keyword evidence="4 8" id="KW-0223">Dioxygenase</keyword>
<dbReference type="Proteomes" id="UP000198893">
    <property type="component" value="Unassembled WGS sequence"/>
</dbReference>
<dbReference type="Gene3D" id="3.60.130.10">
    <property type="entry name" value="Clavaminate synthase-like"/>
    <property type="match status" value="1"/>
</dbReference>
<evidence type="ECO:0000256" key="4">
    <source>
        <dbReference type="ARBA" id="ARBA00022964"/>
    </source>
</evidence>
<accession>A0A1H8V3U7</accession>
<dbReference type="Pfam" id="PF02668">
    <property type="entry name" value="TauD"/>
    <property type="match status" value="1"/>
</dbReference>
<keyword evidence="5" id="KW-0560">Oxidoreductase</keyword>
<dbReference type="EMBL" id="FODS01000025">
    <property type="protein sequence ID" value="SEP10066.1"/>
    <property type="molecule type" value="Genomic_DNA"/>
</dbReference>
<sequence length="296" mass="33103">MSDLETRPLTPAFGVEVSGLDLNTVTADHLFPQLRALFENHSALLFRRQSLTPDAHLRLAGLFGPIEDRKADERKPGEAFEIPEVSNVTGDGTLTTEMDLHTLNLQSNMLWHSDSTFMPVPALCNILTAKTVTTEGGATELACTRAAFADMPEARRERLRNLLFRHHYSQSRRRISPELADLPMFHKWPEQVWPAVLRNPVNGRESVYVASHVRGVVGMDDAAGMALVDALIAECTAPEYVYSHQWDVGDVMLWDQRAVLHRGTPWPYDQPRRLTSICSSMTDADGLSEMRARAGK</sequence>
<evidence type="ECO:0000256" key="5">
    <source>
        <dbReference type="ARBA" id="ARBA00023002"/>
    </source>
</evidence>
<dbReference type="InterPro" id="IPR051178">
    <property type="entry name" value="TfdA_dioxygenase"/>
</dbReference>
<dbReference type="GO" id="GO:0016706">
    <property type="term" value="F:2-oxoglutarate-dependent dioxygenase activity"/>
    <property type="evidence" value="ECO:0007669"/>
    <property type="project" value="UniProtKB-ARBA"/>
</dbReference>
<reference evidence="8 9" key="1">
    <citation type="submission" date="2016-10" db="EMBL/GenBank/DDBJ databases">
        <authorList>
            <person name="de Groot N.N."/>
        </authorList>
    </citation>
    <scope>NUCLEOTIDE SEQUENCE [LARGE SCALE GENOMIC DNA]</scope>
    <source>
        <strain evidence="8 9">DSM 27842</strain>
    </source>
</reference>
<keyword evidence="9" id="KW-1185">Reference proteome</keyword>
<evidence type="ECO:0000313" key="9">
    <source>
        <dbReference type="Proteomes" id="UP000198893"/>
    </source>
</evidence>
<evidence type="ECO:0000256" key="3">
    <source>
        <dbReference type="ARBA" id="ARBA00022723"/>
    </source>
</evidence>
<keyword evidence="6" id="KW-0408">Iron</keyword>
<dbReference type="PANTHER" id="PTHR43779:SF2">
    <property type="entry name" value="ALPHA-KETOGLUTARATE-DEPENDENT XANTHINE DIOXYGENASE XAN1"/>
    <property type="match status" value="1"/>
</dbReference>
<dbReference type="InterPro" id="IPR003819">
    <property type="entry name" value="TauD/TfdA-like"/>
</dbReference>
<feature type="domain" description="TauD/TfdA-like" evidence="7">
    <location>
        <begin position="5"/>
        <end position="275"/>
    </location>
</feature>
<dbReference type="GO" id="GO:0046872">
    <property type="term" value="F:metal ion binding"/>
    <property type="evidence" value="ECO:0007669"/>
    <property type="project" value="UniProtKB-KW"/>
</dbReference>
<protein>
    <submittedName>
        <fullName evidence="8">Alpha-ketoglutarate-dependent 2,4-dichlorophenoxyacetate dioxygenase</fullName>
    </submittedName>
</protein>
<dbReference type="AlphaFoldDB" id="A0A1H8V3U7"/>
<dbReference type="OrthoDB" id="7209371at2"/>
<name>A0A1H8V3U7_9RHOB</name>
<comment type="cofactor">
    <cofactor evidence="1">
        <name>Fe(2+)</name>
        <dbReference type="ChEBI" id="CHEBI:29033"/>
    </cofactor>
</comment>
<organism evidence="8 9">
    <name type="scientific">Salinihabitans flavidus</name>
    <dbReference type="NCBI Taxonomy" id="569882"/>
    <lineage>
        <taxon>Bacteria</taxon>
        <taxon>Pseudomonadati</taxon>
        <taxon>Pseudomonadota</taxon>
        <taxon>Alphaproteobacteria</taxon>
        <taxon>Rhodobacterales</taxon>
        <taxon>Roseobacteraceae</taxon>
        <taxon>Salinihabitans</taxon>
    </lineage>
</organism>
<evidence type="ECO:0000313" key="8">
    <source>
        <dbReference type="EMBL" id="SEP10066.1"/>
    </source>
</evidence>
<proteinExistence type="inferred from homology"/>
<comment type="similarity">
    <text evidence="2">Belongs to the TfdA dioxygenase family.</text>
</comment>
<evidence type="ECO:0000259" key="7">
    <source>
        <dbReference type="Pfam" id="PF02668"/>
    </source>
</evidence>